<dbReference type="InterPro" id="IPR002516">
    <property type="entry name" value="Glyco_trans_11"/>
</dbReference>
<dbReference type="Proteomes" id="UP000245670">
    <property type="component" value="Unassembled WGS sequence"/>
</dbReference>
<proteinExistence type="predicted"/>
<dbReference type="GO" id="GO:0008107">
    <property type="term" value="F:galactoside 2-alpha-L-fucosyltransferase activity"/>
    <property type="evidence" value="ECO:0007669"/>
    <property type="project" value="InterPro"/>
</dbReference>
<dbReference type="AlphaFoldDB" id="A0A2U2J7F4"/>
<dbReference type="PANTHER" id="PTHR11927">
    <property type="entry name" value="GALACTOSIDE 2-L-FUCOSYLTRANSFERASE"/>
    <property type="match status" value="1"/>
</dbReference>
<dbReference type="Pfam" id="PF01531">
    <property type="entry name" value="Glyco_transf_11"/>
    <property type="match status" value="1"/>
</dbReference>
<evidence type="ECO:0000313" key="3">
    <source>
        <dbReference type="EMBL" id="PWG04269.1"/>
    </source>
</evidence>
<keyword evidence="1 3" id="KW-0328">Glycosyltransferase</keyword>
<reference evidence="3 4" key="1">
    <citation type="submission" date="2018-05" db="EMBL/GenBank/DDBJ databases">
        <title>Polaribacter aquimarinus sp. nov., isolated from sediment in a sediment of sea.</title>
        <authorList>
            <person name="Lu D."/>
        </authorList>
    </citation>
    <scope>NUCLEOTIDE SEQUENCE [LARGE SCALE GENOMIC DNA]</scope>
    <source>
        <strain evidence="3 4">ZY113</strain>
    </source>
</reference>
<evidence type="ECO:0000256" key="1">
    <source>
        <dbReference type="ARBA" id="ARBA00022676"/>
    </source>
</evidence>
<protein>
    <submittedName>
        <fullName evidence="3">Alpha-1,2-fucosyltransferase</fullName>
    </submittedName>
</protein>
<name>A0A2U2J7F4_9FLAO</name>
<comment type="caution">
    <text evidence="3">The sequence shown here is derived from an EMBL/GenBank/DDBJ whole genome shotgun (WGS) entry which is preliminary data.</text>
</comment>
<keyword evidence="2 3" id="KW-0808">Transferase</keyword>
<evidence type="ECO:0000256" key="2">
    <source>
        <dbReference type="ARBA" id="ARBA00022679"/>
    </source>
</evidence>
<dbReference type="OrthoDB" id="9794601at2"/>
<sequence>MGINKVIIYIDGGLGNQMFQFAFASIIAKKNNSKILIDNSFFDANNKDINYILRDFGLSIFNINYKVYKSSFLNNFFLKFIALEKYIEPSFDFNQKALKLKPPIYIKGYFQSHKYFYGHESYIRKIFTFPEHLIDLKNIKTLDEIQHTESISIHIRRGDYVDDKTTNKVHGTCSLEYYLESIKMITENKLKNFCIYFFSDDIDWVKENFNDLEFKKQFIDNNKDDKSWIDMFLMSKCKHNIIANSSFSFWGAWLNSNKNKQVIAPKQWFLDPDLEAQSKNLIPPTWIRI</sequence>
<evidence type="ECO:0000313" key="4">
    <source>
        <dbReference type="Proteomes" id="UP000245670"/>
    </source>
</evidence>
<dbReference type="GO" id="GO:0016020">
    <property type="term" value="C:membrane"/>
    <property type="evidence" value="ECO:0007669"/>
    <property type="project" value="InterPro"/>
</dbReference>
<organism evidence="3 4">
    <name type="scientific">Polaribacter aquimarinus</name>
    <dbReference type="NCBI Taxonomy" id="2100726"/>
    <lineage>
        <taxon>Bacteria</taxon>
        <taxon>Pseudomonadati</taxon>
        <taxon>Bacteroidota</taxon>
        <taxon>Flavobacteriia</taxon>
        <taxon>Flavobacteriales</taxon>
        <taxon>Flavobacteriaceae</taxon>
    </lineage>
</organism>
<dbReference type="GO" id="GO:0005975">
    <property type="term" value="P:carbohydrate metabolic process"/>
    <property type="evidence" value="ECO:0007669"/>
    <property type="project" value="InterPro"/>
</dbReference>
<keyword evidence="4" id="KW-1185">Reference proteome</keyword>
<dbReference type="PANTHER" id="PTHR11927:SF9">
    <property type="entry name" value="L-FUCOSYLTRANSFERASE"/>
    <property type="match status" value="1"/>
</dbReference>
<dbReference type="CDD" id="cd11301">
    <property type="entry name" value="Fut1_Fut2_like"/>
    <property type="match status" value="1"/>
</dbReference>
<gene>
    <name evidence="3" type="ORF">DIS07_12715</name>
</gene>
<accession>A0A2U2J7F4</accession>
<dbReference type="Gene3D" id="3.40.50.11350">
    <property type="match status" value="1"/>
</dbReference>
<dbReference type="EMBL" id="QFFG01000006">
    <property type="protein sequence ID" value="PWG04269.1"/>
    <property type="molecule type" value="Genomic_DNA"/>
</dbReference>